<reference evidence="3" key="1">
    <citation type="submission" date="2016-11" db="EMBL/GenBank/DDBJ databases">
        <authorList>
            <person name="Varghese N."/>
            <person name="Submissions S."/>
        </authorList>
    </citation>
    <scope>NUCLEOTIDE SEQUENCE [LARGE SCALE GENOMIC DNA]</scope>
    <source>
        <strain evidence="3">CGMCC 1.8995</strain>
    </source>
</reference>
<evidence type="ECO:0000313" key="2">
    <source>
        <dbReference type="EMBL" id="SHF73990.1"/>
    </source>
</evidence>
<keyword evidence="1" id="KW-0812">Transmembrane</keyword>
<keyword evidence="1" id="KW-0472">Membrane</keyword>
<name>A0A1M5E4A0_9ALTE</name>
<proteinExistence type="predicted"/>
<dbReference type="Proteomes" id="UP000184520">
    <property type="component" value="Unassembled WGS sequence"/>
</dbReference>
<keyword evidence="1" id="KW-1133">Transmembrane helix</keyword>
<evidence type="ECO:0000256" key="1">
    <source>
        <dbReference type="SAM" id="Phobius"/>
    </source>
</evidence>
<protein>
    <submittedName>
        <fullName evidence="2">Uncharacterized protein</fullName>
    </submittedName>
</protein>
<feature type="transmembrane region" description="Helical" evidence="1">
    <location>
        <begin position="6"/>
        <end position="21"/>
    </location>
</feature>
<dbReference type="EMBL" id="FQWD01000001">
    <property type="protein sequence ID" value="SHF73990.1"/>
    <property type="molecule type" value="Genomic_DNA"/>
</dbReference>
<organism evidence="2 3">
    <name type="scientific">Marisediminitalea aggregata</name>
    <dbReference type="NCBI Taxonomy" id="634436"/>
    <lineage>
        <taxon>Bacteria</taxon>
        <taxon>Pseudomonadati</taxon>
        <taxon>Pseudomonadota</taxon>
        <taxon>Gammaproteobacteria</taxon>
        <taxon>Alteromonadales</taxon>
        <taxon>Alteromonadaceae</taxon>
        <taxon>Marisediminitalea</taxon>
    </lineage>
</organism>
<feature type="transmembrane region" description="Helical" evidence="1">
    <location>
        <begin position="28"/>
        <end position="45"/>
    </location>
</feature>
<sequence>MFYLELISLVLFVVLITIGYRKNSRNLMLAASLCLLLGLAGPGFIEGFKEGYSATKTSS</sequence>
<gene>
    <name evidence="2" type="ORF">SAMN05216361_0245</name>
</gene>
<evidence type="ECO:0000313" key="3">
    <source>
        <dbReference type="Proteomes" id="UP000184520"/>
    </source>
</evidence>
<keyword evidence="3" id="KW-1185">Reference proteome</keyword>
<dbReference type="AlphaFoldDB" id="A0A1M5E4A0"/>
<accession>A0A1M5E4A0</accession>